<feature type="transmembrane region" description="Helical" evidence="2">
    <location>
        <begin position="9"/>
        <end position="30"/>
    </location>
</feature>
<dbReference type="EMBL" id="FNHZ01000001">
    <property type="protein sequence ID" value="SDM48290.1"/>
    <property type="molecule type" value="Genomic_DNA"/>
</dbReference>
<dbReference type="AlphaFoldDB" id="A0A1G9TKX5"/>
<evidence type="ECO:0000313" key="3">
    <source>
        <dbReference type="EMBL" id="SDM48290.1"/>
    </source>
</evidence>
<evidence type="ECO:0000256" key="2">
    <source>
        <dbReference type="SAM" id="Phobius"/>
    </source>
</evidence>
<feature type="region of interest" description="Disordered" evidence="1">
    <location>
        <begin position="138"/>
        <end position="157"/>
    </location>
</feature>
<sequence>MRSATTIRLLGNIVMFVSIAVAVILGILFLNSDNDLLEIFAIPVIIVLVIVAFVQKTMLDGFADIIDNTYAIACKLNDIPVNSAKDMATNTVTFRQPVSNANGQGMNNQPYQFNPNEMNNQAYQYNANNGMNNQSYQANSANTNNNVNNTYDPNNMM</sequence>
<evidence type="ECO:0000313" key="4">
    <source>
        <dbReference type="Proteomes" id="UP000187651"/>
    </source>
</evidence>
<organism evidence="3 4">
    <name type="scientific">Lachnospira pectinoschiza</name>
    <dbReference type="NCBI Taxonomy" id="28052"/>
    <lineage>
        <taxon>Bacteria</taxon>
        <taxon>Bacillati</taxon>
        <taxon>Bacillota</taxon>
        <taxon>Clostridia</taxon>
        <taxon>Lachnospirales</taxon>
        <taxon>Lachnospiraceae</taxon>
        <taxon>Lachnospira</taxon>
    </lineage>
</organism>
<keyword evidence="2" id="KW-0472">Membrane</keyword>
<accession>A0A1G9TKX5</accession>
<dbReference type="Proteomes" id="UP000187651">
    <property type="component" value="Unassembled WGS sequence"/>
</dbReference>
<evidence type="ECO:0000256" key="1">
    <source>
        <dbReference type="SAM" id="MobiDB-lite"/>
    </source>
</evidence>
<dbReference type="RefSeq" id="WP_074520682.1">
    <property type="nucleotide sequence ID" value="NZ_FNHZ01000001.1"/>
</dbReference>
<reference evidence="4" key="1">
    <citation type="submission" date="2016-10" db="EMBL/GenBank/DDBJ databases">
        <authorList>
            <person name="Varghese N."/>
            <person name="Submissions S."/>
        </authorList>
    </citation>
    <scope>NUCLEOTIDE SEQUENCE [LARGE SCALE GENOMIC DNA]</scope>
    <source>
        <strain evidence="4">M83</strain>
    </source>
</reference>
<feature type="transmembrane region" description="Helical" evidence="2">
    <location>
        <begin position="36"/>
        <end position="54"/>
    </location>
</feature>
<proteinExistence type="predicted"/>
<protein>
    <submittedName>
        <fullName evidence="3">Uncharacterized protein</fullName>
    </submittedName>
</protein>
<keyword evidence="2" id="KW-0812">Transmembrane</keyword>
<keyword evidence="2" id="KW-1133">Transmembrane helix</keyword>
<name>A0A1G9TKX5_9FIRM</name>
<keyword evidence="4" id="KW-1185">Reference proteome</keyword>
<gene>
    <name evidence="3" type="ORF">SAMN05216544_0394</name>
</gene>